<dbReference type="InterPro" id="IPR000551">
    <property type="entry name" value="MerR-type_HTH_dom"/>
</dbReference>
<comment type="caution">
    <text evidence="2">The sequence shown here is derived from an EMBL/GenBank/DDBJ whole genome shotgun (WGS) entry which is preliminary data.</text>
</comment>
<reference evidence="2 3" key="1">
    <citation type="submission" date="2020-08" db="EMBL/GenBank/DDBJ databases">
        <title>A Genomic Blueprint of the Chicken Gut Microbiome.</title>
        <authorList>
            <person name="Gilroy R."/>
            <person name="Ravi A."/>
            <person name="Getino M."/>
            <person name="Pursley I."/>
            <person name="Horton D.L."/>
            <person name="Alikhan N.-F."/>
            <person name="Baker D."/>
            <person name="Gharbi K."/>
            <person name="Hall N."/>
            <person name="Watson M."/>
            <person name="Adriaenssens E.M."/>
            <person name="Foster-Nyarko E."/>
            <person name="Jarju S."/>
            <person name="Secka A."/>
            <person name="Antonio M."/>
            <person name="Oren A."/>
            <person name="Chaudhuri R."/>
            <person name="La Ragione R.M."/>
            <person name="Hildebrand F."/>
            <person name="Pallen M.J."/>
        </authorList>
    </citation>
    <scope>NUCLEOTIDE SEQUENCE [LARGE SCALE GENOMIC DNA]</scope>
    <source>
        <strain evidence="2 3">Sa2BVA9</strain>
    </source>
</reference>
<dbReference type="Gene3D" id="1.10.1660.10">
    <property type="match status" value="1"/>
</dbReference>
<sequence>MDRTYTTKDIAEMLGVEAVTIRKYCQALERTGYVINRSNGKDRVYTDQDAMTLKYLQTIRNRSGISVEAACIAVQAKKMAVTEDESVIDNIGEAGALSRYAKQYDILTSKVDAQAEQIGQLIELNQALIERLDSREEYERKRDYQVTEMLTAIREQKEATRQLAAVKEPKTFIQRILRK</sequence>
<evidence type="ECO:0000259" key="1">
    <source>
        <dbReference type="Pfam" id="PF13411"/>
    </source>
</evidence>
<dbReference type="InterPro" id="IPR009061">
    <property type="entry name" value="DNA-bd_dom_put_sf"/>
</dbReference>
<dbReference type="EMBL" id="JACSQL010000037">
    <property type="protein sequence ID" value="MBD7971393.1"/>
    <property type="molecule type" value="Genomic_DNA"/>
</dbReference>
<dbReference type="Proteomes" id="UP000608071">
    <property type="component" value="Unassembled WGS sequence"/>
</dbReference>
<protein>
    <submittedName>
        <fullName evidence="2">MerR family transcriptional regulator</fullName>
    </submittedName>
</protein>
<proteinExistence type="predicted"/>
<evidence type="ECO:0000313" key="3">
    <source>
        <dbReference type="Proteomes" id="UP000608071"/>
    </source>
</evidence>
<dbReference type="SUPFAM" id="SSF46955">
    <property type="entry name" value="Putative DNA-binding domain"/>
    <property type="match status" value="1"/>
</dbReference>
<gene>
    <name evidence="2" type="ORF">H9647_25370</name>
</gene>
<name>A0ABR8T6J5_9BACL</name>
<dbReference type="Pfam" id="PF13411">
    <property type="entry name" value="MerR_1"/>
    <property type="match status" value="1"/>
</dbReference>
<organism evidence="2 3">
    <name type="scientific">Paenibacillus gallinarum</name>
    <dbReference type="NCBI Taxonomy" id="2762232"/>
    <lineage>
        <taxon>Bacteria</taxon>
        <taxon>Bacillati</taxon>
        <taxon>Bacillota</taxon>
        <taxon>Bacilli</taxon>
        <taxon>Bacillales</taxon>
        <taxon>Paenibacillaceae</taxon>
        <taxon>Paenibacillus</taxon>
    </lineage>
</organism>
<feature type="domain" description="HTH merR-type" evidence="1">
    <location>
        <begin position="5"/>
        <end position="70"/>
    </location>
</feature>
<dbReference type="RefSeq" id="WP_191805282.1">
    <property type="nucleotide sequence ID" value="NZ_JACSQL010000037.1"/>
</dbReference>
<keyword evidence="3" id="KW-1185">Reference proteome</keyword>
<accession>A0ABR8T6J5</accession>
<evidence type="ECO:0000313" key="2">
    <source>
        <dbReference type="EMBL" id="MBD7971393.1"/>
    </source>
</evidence>